<keyword evidence="7" id="KW-1185">Reference proteome</keyword>
<evidence type="ECO:0000259" key="4">
    <source>
        <dbReference type="Pfam" id="PF00370"/>
    </source>
</evidence>
<name>A0A2U2DKM0_9HYPH</name>
<dbReference type="Pfam" id="PF02782">
    <property type="entry name" value="FGGY_C"/>
    <property type="match status" value="1"/>
</dbReference>
<dbReference type="CDD" id="cd07804">
    <property type="entry name" value="ASKHA_NBD_FGGY_RrXK-like"/>
    <property type="match status" value="1"/>
</dbReference>
<evidence type="ECO:0000313" key="7">
    <source>
        <dbReference type="Proteomes" id="UP000245252"/>
    </source>
</evidence>
<keyword evidence="2" id="KW-0808">Transferase</keyword>
<evidence type="ECO:0000313" key="6">
    <source>
        <dbReference type="EMBL" id="PWE53848.1"/>
    </source>
</evidence>
<keyword evidence="3 6" id="KW-0418">Kinase</keyword>
<dbReference type="PIRSF" id="PIRSF000538">
    <property type="entry name" value="GlpK"/>
    <property type="match status" value="1"/>
</dbReference>
<dbReference type="Gene3D" id="3.30.420.40">
    <property type="match status" value="2"/>
</dbReference>
<dbReference type="RefSeq" id="WP_109460644.1">
    <property type="nucleotide sequence ID" value="NZ_QFBC01000013.1"/>
</dbReference>
<dbReference type="GO" id="GO:0005975">
    <property type="term" value="P:carbohydrate metabolic process"/>
    <property type="evidence" value="ECO:0007669"/>
    <property type="project" value="InterPro"/>
</dbReference>
<reference evidence="6 7" key="1">
    <citation type="submission" date="2018-05" db="EMBL/GenBank/DDBJ databases">
        <title>The draft genome of strain NS-104.</title>
        <authorList>
            <person name="Hang P."/>
            <person name="Jiang J."/>
        </authorList>
    </citation>
    <scope>NUCLEOTIDE SEQUENCE [LARGE SCALE GENOMIC DNA]</scope>
    <source>
        <strain evidence="6 7">NS-104</strain>
    </source>
</reference>
<dbReference type="InterPro" id="IPR018484">
    <property type="entry name" value="FGGY_N"/>
</dbReference>
<feature type="domain" description="Carbohydrate kinase FGGY C-terminal" evidence="5">
    <location>
        <begin position="260"/>
        <end position="446"/>
    </location>
</feature>
<dbReference type="OrthoDB" id="9805576at2"/>
<comment type="similarity">
    <text evidence="1">Belongs to the FGGY kinase family.</text>
</comment>
<feature type="domain" description="Carbohydrate kinase FGGY N-terminal" evidence="4">
    <location>
        <begin position="3"/>
        <end position="247"/>
    </location>
</feature>
<dbReference type="Proteomes" id="UP000245252">
    <property type="component" value="Unassembled WGS sequence"/>
</dbReference>
<dbReference type="EMBL" id="QFBC01000013">
    <property type="protein sequence ID" value="PWE53848.1"/>
    <property type="molecule type" value="Genomic_DNA"/>
</dbReference>
<evidence type="ECO:0000256" key="3">
    <source>
        <dbReference type="ARBA" id="ARBA00022777"/>
    </source>
</evidence>
<dbReference type="AlphaFoldDB" id="A0A2U2DKM0"/>
<dbReference type="GO" id="GO:0016301">
    <property type="term" value="F:kinase activity"/>
    <property type="evidence" value="ECO:0007669"/>
    <property type="project" value="UniProtKB-KW"/>
</dbReference>
<organism evidence="6 7">
    <name type="scientific">Metarhizobium album</name>
    <dbReference type="NCBI Taxonomy" id="2182425"/>
    <lineage>
        <taxon>Bacteria</taxon>
        <taxon>Pseudomonadati</taxon>
        <taxon>Pseudomonadota</taxon>
        <taxon>Alphaproteobacteria</taxon>
        <taxon>Hyphomicrobiales</taxon>
        <taxon>Rhizobiaceae</taxon>
        <taxon>Metarhizobium</taxon>
    </lineage>
</organism>
<dbReference type="SUPFAM" id="SSF53067">
    <property type="entry name" value="Actin-like ATPase domain"/>
    <property type="match status" value="2"/>
</dbReference>
<dbReference type="InterPro" id="IPR000577">
    <property type="entry name" value="Carb_kinase_FGGY"/>
</dbReference>
<dbReference type="InterPro" id="IPR018485">
    <property type="entry name" value="FGGY_C"/>
</dbReference>
<proteinExistence type="inferred from homology"/>
<accession>A0A2U2DKM0</accession>
<evidence type="ECO:0000259" key="5">
    <source>
        <dbReference type="Pfam" id="PF02782"/>
    </source>
</evidence>
<dbReference type="InterPro" id="IPR043129">
    <property type="entry name" value="ATPase_NBD"/>
</dbReference>
<evidence type="ECO:0000256" key="2">
    <source>
        <dbReference type="ARBA" id="ARBA00022679"/>
    </source>
</evidence>
<gene>
    <name evidence="6" type="ORF">DEM27_23280</name>
</gene>
<dbReference type="PANTHER" id="PTHR43095">
    <property type="entry name" value="SUGAR KINASE"/>
    <property type="match status" value="1"/>
</dbReference>
<dbReference type="Pfam" id="PF00370">
    <property type="entry name" value="FGGY_N"/>
    <property type="match status" value="1"/>
</dbReference>
<comment type="caution">
    <text evidence="6">The sequence shown here is derived from an EMBL/GenBank/DDBJ whole genome shotgun (WGS) entry which is preliminary data.</text>
</comment>
<evidence type="ECO:0000256" key="1">
    <source>
        <dbReference type="ARBA" id="ARBA00009156"/>
    </source>
</evidence>
<dbReference type="PANTHER" id="PTHR43095:SF5">
    <property type="entry name" value="XYLULOSE KINASE"/>
    <property type="match status" value="1"/>
</dbReference>
<protein>
    <submittedName>
        <fullName evidence="6">Carbohydrate kinase</fullName>
    </submittedName>
</protein>
<sequence>MRYYLGIDIGTFESKGAIVDGDGRIVASAKRPHRMLVPQPGWAEHDPEQNWWGEFCAISKEMIASAGIAASDIKAVATSGIGPCMLPVDIDGAPLMNAVLYGVDTRAAAEIDALTSEIGLDELMRISGNSLTSQSVGPKILWLKNNRPELFARTHKVLNSSSFLIHRLTGRYVLDHYSASSSHPLYDIATNSWTDRFADRIVSPERLPDLLWTTDIAGTVTERAAAETGLAVGTPVTAGTIDAASEAVSVGVQDSGDMMMMYGSTMFIILVTDRRVEDARLWYAPWLFKGQHACMSGTATSGTLTRWFADQFGRDLSGDGVMRDLAAEAAGSPPGAKGVIVLPYFSGERTPIHDPHAKGMIFGLDLTHERADIYRGALEGIAYGVNAVVQTYLEAKAPLQRIVAVGGGTNNPVWSQAISDVSGWQQDVCEKTMGAAYGNAFLAAVAIGDAGRGDIVRWNPVARHIAPNAENAPVYAKRYETFKQLYSQTKDLMPHAAD</sequence>
<dbReference type="InterPro" id="IPR050406">
    <property type="entry name" value="FGGY_Carb_Kinase"/>
</dbReference>